<evidence type="ECO:0000256" key="2">
    <source>
        <dbReference type="ARBA" id="ARBA00022527"/>
    </source>
</evidence>
<keyword evidence="3" id="KW-0808">Transferase</keyword>
<evidence type="ECO:0000256" key="1">
    <source>
        <dbReference type="ARBA" id="ARBA00012513"/>
    </source>
</evidence>
<accession>A0A8J3RTE4</accession>
<dbReference type="EC" id="2.7.11.1" evidence="1"/>
<dbReference type="EMBL" id="BOOH01000047">
    <property type="protein sequence ID" value="GIH79254.1"/>
    <property type="molecule type" value="Genomic_DNA"/>
</dbReference>
<name>A0A8J3RTE4_9ACTN</name>
<dbReference type="Gene3D" id="1.10.510.10">
    <property type="entry name" value="Transferase(Phosphotransferase) domain 1"/>
    <property type="match status" value="1"/>
</dbReference>
<keyword evidence="4" id="KW-0547">Nucleotide-binding</keyword>
<keyword evidence="5" id="KW-0418">Kinase</keyword>
<feature type="compositionally biased region" description="Low complexity" evidence="7">
    <location>
        <begin position="88"/>
        <end position="98"/>
    </location>
</feature>
<dbReference type="AlphaFoldDB" id="A0A8J3RTE4"/>
<dbReference type="InterPro" id="IPR000719">
    <property type="entry name" value="Prot_kinase_dom"/>
</dbReference>
<evidence type="ECO:0000256" key="6">
    <source>
        <dbReference type="ARBA" id="ARBA00022840"/>
    </source>
</evidence>
<evidence type="ECO:0000313" key="9">
    <source>
        <dbReference type="EMBL" id="GIH79254.1"/>
    </source>
</evidence>
<dbReference type="InterPro" id="IPR011009">
    <property type="entry name" value="Kinase-like_dom_sf"/>
</dbReference>
<keyword evidence="6" id="KW-0067">ATP-binding</keyword>
<dbReference type="SUPFAM" id="SSF56112">
    <property type="entry name" value="Protein kinase-like (PK-like)"/>
    <property type="match status" value="1"/>
</dbReference>
<dbReference type="Proteomes" id="UP000616724">
    <property type="component" value="Unassembled WGS sequence"/>
</dbReference>
<organism evidence="9 10">
    <name type="scientific">Planobispora longispora</name>
    <dbReference type="NCBI Taxonomy" id="28887"/>
    <lineage>
        <taxon>Bacteria</taxon>
        <taxon>Bacillati</taxon>
        <taxon>Actinomycetota</taxon>
        <taxon>Actinomycetes</taxon>
        <taxon>Streptosporangiales</taxon>
        <taxon>Streptosporangiaceae</taxon>
        <taxon>Planobispora</taxon>
    </lineage>
</organism>
<feature type="region of interest" description="Disordered" evidence="7">
    <location>
        <begin position="88"/>
        <end position="108"/>
    </location>
</feature>
<gene>
    <name evidence="9" type="ORF">Plo01_56830</name>
</gene>
<evidence type="ECO:0000256" key="4">
    <source>
        <dbReference type="ARBA" id="ARBA00022741"/>
    </source>
</evidence>
<feature type="domain" description="Protein kinase" evidence="8">
    <location>
        <begin position="1"/>
        <end position="242"/>
    </location>
</feature>
<evidence type="ECO:0000256" key="5">
    <source>
        <dbReference type="ARBA" id="ARBA00022777"/>
    </source>
</evidence>
<dbReference type="GO" id="GO:0004674">
    <property type="term" value="F:protein serine/threonine kinase activity"/>
    <property type="evidence" value="ECO:0007669"/>
    <property type="project" value="UniProtKB-KW"/>
</dbReference>
<evidence type="ECO:0000313" key="10">
    <source>
        <dbReference type="Proteomes" id="UP000616724"/>
    </source>
</evidence>
<dbReference type="PANTHER" id="PTHR43289">
    <property type="entry name" value="MITOGEN-ACTIVATED PROTEIN KINASE KINASE KINASE 20-RELATED"/>
    <property type="match status" value="1"/>
</dbReference>
<evidence type="ECO:0000259" key="8">
    <source>
        <dbReference type="PROSITE" id="PS50011"/>
    </source>
</evidence>
<proteinExistence type="predicted"/>
<dbReference type="PANTHER" id="PTHR43289:SF6">
    <property type="entry name" value="SERINE_THREONINE-PROTEIN KINASE NEKL-3"/>
    <property type="match status" value="1"/>
</dbReference>
<sequence length="242" mass="25633">MSWNGGGDAERFAREARAAAQVVHPNVVTVLDVGYEAGRRFLVMEWLTGRNLAAGVAHRDIKPANLYLTADGILKVVDFGLARLAASADSARPSSRPGSVPPRPTGADPRTWLTGLEQALNAQLESGGIEADLAGKIRDKAAQAVEKLAEGKAGEARDKLRELTRDLAEARREGKLADGPLSDFLARSGRELIAVLGWRSTGPAVDRNHGVVASAEDPGIGRTLSPGWAEASSWGSAGRAWR</sequence>
<keyword evidence="10" id="KW-1185">Reference proteome</keyword>
<reference evidence="9 10" key="1">
    <citation type="submission" date="2021-01" db="EMBL/GenBank/DDBJ databases">
        <title>Whole genome shotgun sequence of Planobispora longispora NBRC 13918.</title>
        <authorList>
            <person name="Komaki H."/>
            <person name="Tamura T."/>
        </authorList>
    </citation>
    <scope>NUCLEOTIDE SEQUENCE [LARGE SCALE GENOMIC DNA]</scope>
    <source>
        <strain evidence="9 10">NBRC 13918</strain>
    </source>
</reference>
<dbReference type="Gene3D" id="3.30.200.20">
    <property type="entry name" value="Phosphorylase Kinase, domain 1"/>
    <property type="match status" value="1"/>
</dbReference>
<comment type="caution">
    <text evidence="9">The sequence shown here is derived from an EMBL/GenBank/DDBJ whole genome shotgun (WGS) entry which is preliminary data.</text>
</comment>
<evidence type="ECO:0000256" key="7">
    <source>
        <dbReference type="SAM" id="MobiDB-lite"/>
    </source>
</evidence>
<feature type="region of interest" description="Disordered" evidence="7">
    <location>
        <begin position="223"/>
        <end position="242"/>
    </location>
</feature>
<dbReference type="RefSeq" id="WP_203893730.1">
    <property type="nucleotide sequence ID" value="NZ_BOOH01000047.1"/>
</dbReference>
<dbReference type="InterPro" id="IPR008271">
    <property type="entry name" value="Ser/Thr_kinase_AS"/>
</dbReference>
<protein>
    <recommendedName>
        <fullName evidence="1">non-specific serine/threonine protein kinase</fullName>
        <ecNumber evidence="1">2.7.11.1</ecNumber>
    </recommendedName>
</protein>
<dbReference type="GO" id="GO:0005524">
    <property type="term" value="F:ATP binding"/>
    <property type="evidence" value="ECO:0007669"/>
    <property type="project" value="UniProtKB-KW"/>
</dbReference>
<dbReference type="PROSITE" id="PS00108">
    <property type="entry name" value="PROTEIN_KINASE_ST"/>
    <property type="match status" value="1"/>
</dbReference>
<dbReference type="PROSITE" id="PS50011">
    <property type="entry name" value="PROTEIN_KINASE_DOM"/>
    <property type="match status" value="1"/>
</dbReference>
<evidence type="ECO:0000256" key="3">
    <source>
        <dbReference type="ARBA" id="ARBA00022679"/>
    </source>
</evidence>
<keyword evidence="2" id="KW-0723">Serine/threonine-protein kinase</keyword>